<dbReference type="RefSeq" id="WP_159432510.1">
    <property type="nucleotide sequence ID" value="NZ_CP063356.2"/>
</dbReference>
<feature type="region of interest" description="Disordered" evidence="1">
    <location>
        <begin position="1"/>
        <end position="58"/>
    </location>
</feature>
<dbReference type="Proteomes" id="UP000180175">
    <property type="component" value="Chromosome"/>
</dbReference>
<organism evidence="2 3">
    <name type="scientific">Anaerobacillus isosaccharinicus</name>
    <dbReference type="NCBI Taxonomy" id="1532552"/>
    <lineage>
        <taxon>Bacteria</taxon>
        <taxon>Bacillati</taxon>
        <taxon>Bacillota</taxon>
        <taxon>Bacilli</taxon>
        <taxon>Bacillales</taxon>
        <taxon>Bacillaceae</taxon>
        <taxon>Anaerobacillus</taxon>
    </lineage>
</organism>
<reference evidence="2 3" key="1">
    <citation type="journal article" date="2017" name="Genome Announc.">
        <title>Draft Genome Sequences of Four Alkaliphilic Bacteria Belonging to the Anaerobacillus Genus.</title>
        <authorList>
            <person name="Bassil N.M."/>
            <person name="Lloyd J.R."/>
        </authorList>
    </citation>
    <scope>NUCLEOTIDE SEQUENCE [LARGE SCALE GENOMIC DNA]</scope>
    <source>
        <strain evidence="2 3">NB2006</strain>
    </source>
</reference>
<accession>A0A7S7L8V3</accession>
<keyword evidence="3" id="KW-1185">Reference proteome</keyword>
<evidence type="ECO:0000313" key="3">
    <source>
        <dbReference type="Proteomes" id="UP000180175"/>
    </source>
</evidence>
<evidence type="ECO:0000256" key="1">
    <source>
        <dbReference type="SAM" id="MobiDB-lite"/>
    </source>
</evidence>
<dbReference type="AlphaFoldDB" id="A0A7S7L8V3"/>
<feature type="compositionally biased region" description="Low complexity" evidence="1">
    <location>
        <begin position="1"/>
        <end position="17"/>
    </location>
</feature>
<sequence>MANKKNAKQSQNNDAAALGNDDVSSEVEVRSGELTQDNNNNLHNDPDFYIGQKPDEIK</sequence>
<feature type="compositionally biased region" description="Polar residues" evidence="1">
    <location>
        <begin position="33"/>
        <end position="43"/>
    </location>
</feature>
<evidence type="ECO:0000313" key="2">
    <source>
        <dbReference type="EMBL" id="QOY36541.1"/>
    </source>
</evidence>
<evidence type="ECO:0008006" key="4">
    <source>
        <dbReference type="Google" id="ProtNLM"/>
    </source>
</evidence>
<gene>
    <name evidence="2" type="ORF">AWH56_002340</name>
</gene>
<name>A0A7S7L8V3_9BACI</name>
<dbReference type="EMBL" id="CP063356">
    <property type="protein sequence ID" value="QOY36541.1"/>
    <property type="molecule type" value="Genomic_DNA"/>
</dbReference>
<reference evidence="2 3" key="2">
    <citation type="journal article" date="2019" name="Int. J. Syst. Evol. Microbiol.">
        <title>Anaerobacillus isosaccharinicus sp. nov., an alkaliphilic bacterium which degrades isosaccharinic acid.</title>
        <authorList>
            <person name="Bassil N.M."/>
            <person name="Lloyd J.R."/>
        </authorList>
    </citation>
    <scope>NUCLEOTIDE SEQUENCE [LARGE SCALE GENOMIC DNA]</scope>
    <source>
        <strain evidence="2 3">NB2006</strain>
    </source>
</reference>
<dbReference type="KEGG" id="aia:AWH56_002340"/>
<protein>
    <recommendedName>
        <fullName evidence="4">DUF4025 domain-containing protein</fullName>
    </recommendedName>
</protein>
<proteinExistence type="predicted"/>